<dbReference type="EMBL" id="BAABBR010000001">
    <property type="protein sequence ID" value="GAA4037680.1"/>
    <property type="molecule type" value="Genomic_DNA"/>
</dbReference>
<gene>
    <name evidence="1" type="ORF">GCM10022281_17980</name>
</gene>
<dbReference type="RefSeq" id="WP_344696742.1">
    <property type="nucleotide sequence ID" value="NZ_BAABBR010000001.1"/>
</dbReference>
<reference evidence="2" key="1">
    <citation type="journal article" date="2019" name="Int. J. Syst. Evol. Microbiol.">
        <title>The Global Catalogue of Microorganisms (GCM) 10K type strain sequencing project: providing services to taxonomists for standard genome sequencing and annotation.</title>
        <authorList>
            <consortium name="The Broad Institute Genomics Platform"/>
            <consortium name="The Broad Institute Genome Sequencing Center for Infectious Disease"/>
            <person name="Wu L."/>
            <person name="Ma J."/>
        </authorList>
    </citation>
    <scope>NUCLEOTIDE SEQUENCE [LARGE SCALE GENOMIC DNA]</scope>
    <source>
        <strain evidence="2">JCM 17564</strain>
    </source>
</reference>
<keyword evidence="2" id="KW-1185">Reference proteome</keyword>
<evidence type="ECO:0000313" key="1">
    <source>
        <dbReference type="EMBL" id="GAA4037680.1"/>
    </source>
</evidence>
<comment type="caution">
    <text evidence="1">The sequence shown here is derived from an EMBL/GenBank/DDBJ whole genome shotgun (WGS) entry which is preliminary data.</text>
</comment>
<dbReference type="Proteomes" id="UP001424459">
    <property type="component" value="Unassembled WGS sequence"/>
</dbReference>
<organism evidence="1 2">
    <name type="scientific">Sphingomonas rosea</name>
    <dbReference type="NCBI Taxonomy" id="335605"/>
    <lineage>
        <taxon>Bacteria</taxon>
        <taxon>Pseudomonadati</taxon>
        <taxon>Pseudomonadota</taxon>
        <taxon>Alphaproteobacteria</taxon>
        <taxon>Sphingomonadales</taxon>
        <taxon>Sphingomonadaceae</taxon>
        <taxon>Sphingomonas</taxon>
    </lineage>
</organism>
<protein>
    <submittedName>
        <fullName evidence="1">Uncharacterized protein</fullName>
    </submittedName>
</protein>
<proteinExistence type="predicted"/>
<accession>A0ABP7U8A0</accession>
<sequence>MSAKHIRNTGDLMRFRASIRIDCPHCAAARTMSGLETVRAMGVTSFEEAEARLRCARCGGKGARVSVLPPV</sequence>
<evidence type="ECO:0000313" key="2">
    <source>
        <dbReference type="Proteomes" id="UP001424459"/>
    </source>
</evidence>
<name>A0ABP7U8A0_9SPHN</name>